<dbReference type="GeneID" id="97492970"/>
<evidence type="ECO:0000259" key="13">
    <source>
        <dbReference type="Pfam" id="PF03895"/>
    </source>
</evidence>
<keyword evidence="8" id="KW-0653">Protein transport</keyword>
<dbReference type="PANTHER" id="PTHR24637">
    <property type="entry name" value="COLLAGEN"/>
    <property type="match status" value="1"/>
</dbReference>
<dbReference type="eggNOG" id="COG5295">
    <property type="taxonomic scope" value="Bacteria"/>
</dbReference>
<keyword evidence="10" id="KW-0998">Cell outer membrane</keyword>
<dbReference type="InterPro" id="IPR008635">
    <property type="entry name" value="Coiled_stalk_dom"/>
</dbReference>
<evidence type="ECO:0000256" key="12">
    <source>
        <dbReference type="SAM" id="MobiDB-lite"/>
    </source>
</evidence>
<organism evidence="15 16">
    <name type="scientific">Megasphaera elsdenii DSM 20460</name>
    <dbReference type="NCBI Taxonomy" id="1064535"/>
    <lineage>
        <taxon>Bacteria</taxon>
        <taxon>Bacillati</taxon>
        <taxon>Bacillota</taxon>
        <taxon>Negativicutes</taxon>
        <taxon>Veillonellales</taxon>
        <taxon>Veillonellaceae</taxon>
        <taxon>Megasphaera</taxon>
    </lineage>
</organism>
<evidence type="ECO:0000313" key="15">
    <source>
        <dbReference type="EMBL" id="CCC73507.1"/>
    </source>
</evidence>
<evidence type="ECO:0000256" key="9">
    <source>
        <dbReference type="ARBA" id="ARBA00023136"/>
    </source>
</evidence>
<dbReference type="InterPro" id="IPR045584">
    <property type="entry name" value="Pilin-like"/>
</dbReference>
<feature type="compositionally biased region" description="Basic and acidic residues" evidence="12">
    <location>
        <begin position="721"/>
        <end position="737"/>
    </location>
</feature>
<keyword evidence="16" id="KW-1185">Reference proteome</keyword>
<dbReference type="Gene3D" id="2.150.10.10">
    <property type="entry name" value="Serralysin-like metalloprotease, C-terminal"/>
    <property type="match status" value="2"/>
</dbReference>
<evidence type="ECO:0008006" key="17">
    <source>
        <dbReference type="Google" id="ProtNLM"/>
    </source>
</evidence>
<dbReference type="Gene3D" id="1.20.5.170">
    <property type="match status" value="1"/>
</dbReference>
<sequence length="1461" mass="151428">MDQSYSGAAPEDIRYIHYDKASTALGYQATANQPGTIAFGHDAGDESGYTYEWETLTDEKGNPKQNEIDGTTNDYTKAPKIKKKAPYTSAYYNRLVKVADGQDDHDVVVMEQLKQYAEKDAGNIGTNLTADTVYRKNDDGSIKVDSNGNPLVDEDATKKALTEAQTANENAWSTAIGTGKIADPNAADKKTNGSQQLVTGGTVYTEVRPKDGTYVHTASTTAANLSALDKQVAANTDALTKPNHNIKYYSVKVGPSLGFDQYTNENNNGAQGTASLAAGNVTHTDGVASTVVGSYSAVFGTGLQGAAAVSYGTVNVNNNTDTTKAYSGVANSIVGQANMTTNSNAAIIYGAGNTVTDSYRDIDKDKAEAISNSTGNAEQLKNALQDAVPTSGAQVMVMGGANSVDKAYMTQVTGVGNKVTGQDSTYAEETSTQYNYVDGFQNELTNGKHDYIIGSNNKVSGDSVDNNQSNIVIGDNHKLTNQKNNVIIGSSDKEQEMTASNAVSIGHNAKTGGDAVAIGEKAKALNQGIAVGANASAGYGQNMALGYYASVASGVNNSTALGYGSQITKRDILPTDGNDGVVSVGKAVGQSGEKGITRRIINVKAGVKDTDAVNVSQLKSAQTDLTDKGLTFAANSGTAYKAKLGDTVTIQGTEKKDGHEYTADNLTTEIDENGNIKILMDKDMSVEKIAVNGKDGENGAPGTPGSIGISGQDGQSSVGIDGKDGISIKGRDGKDGVTMKAVDGENGTEGHIGLTGPAGTNGINGANGQPGTSIDITVKNGYDGTDGKDGVKGEKGVDGTSLTRIVYKDGAGEHQVATMEDGLKFKGDDTTVINKKLNNTLDIIGGAKGDLTEGNIGVKSDSGKLKVQLAKDLTGITSISNQKTEGGKTTGAKITLGDDDSVDVNGGKITHVGSGADASGNYTTTTNAANIGDVQKIVKDAVDSAADTTNKALAGKANVDASNIGANLKGEDGKTPATEAEKTKNENAWGSAIGTGKIEANNGQLVTGKTVYEYNKPVAEDGKTLNYVSEGKTTGQNLGALDAQVKNNADAIKKNSESIQNITNNVKNLSDNAVQYDEDSNKTTVTLGGDGGTTITNVKGGTLSDSSTDAVNGKQLYDEQQAREKADAEINQKVTNNTNDITNIKNGNFTDASKTAIHNIAKNAVKVVDGKNTTVTTVDGTDTTPTTYAVNVEGTGKVAADNTGLISGDTLYKEVHVDKDGSYIKGSQTVGQNLSALDSGLKTTSDLIHTNTTGDTIQIGGNSTATKIDVNGKDGKGRVITGVVSDANDPNSAANVGYVNGLTAANTQQIYRDMNNAYSRLDTNINRAAAGSNALAALHPLDFDPADKASFAVGYGHYRNANAAAVGAFYQPNANTMVNMGISLGNGDPGFNAGVSLKIGKGSAYNGVSKAEMAQTIHDQATEISAIKADDAAKDKRIDALEKENQEMKKQIQEILARLNG</sequence>
<dbReference type="GO" id="GO:0009279">
    <property type="term" value="C:cell outer membrane"/>
    <property type="evidence" value="ECO:0007669"/>
    <property type="project" value="UniProtKB-SubCell"/>
</dbReference>
<feature type="domain" description="Trimeric autotransporter adhesin YadA-like stalk" evidence="14">
    <location>
        <begin position="1095"/>
        <end position="1133"/>
    </location>
</feature>
<dbReference type="GO" id="GO:0009986">
    <property type="term" value="C:cell surface"/>
    <property type="evidence" value="ECO:0007669"/>
    <property type="project" value="UniProtKB-SubCell"/>
</dbReference>
<feature type="coiled-coil region" evidence="11">
    <location>
        <begin position="1052"/>
        <end position="1079"/>
    </location>
</feature>
<proteinExistence type="inferred from homology"/>
<keyword evidence="4" id="KW-0813">Transport</keyword>
<feature type="region of interest" description="Disordered" evidence="12">
    <location>
        <begin position="694"/>
        <end position="737"/>
    </location>
</feature>
<keyword evidence="7" id="KW-0732">Signal</keyword>
<evidence type="ECO:0000256" key="7">
    <source>
        <dbReference type="ARBA" id="ARBA00022729"/>
    </source>
</evidence>
<keyword evidence="5" id="KW-1134">Transmembrane beta strand</keyword>
<feature type="domain" description="Trimeric autotransporter adhesin YadA-like C-terminal membrane anchor" evidence="13">
    <location>
        <begin position="1344"/>
        <end position="1397"/>
    </location>
</feature>
<evidence type="ECO:0000256" key="11">
    <source>
        <dbReference type="SAM" id="Coils"/>
    </source>
</evidence>
<dbReference type="Pfam" id="PF03895">
    <property type="entry name" value="YadA_anchor"/>
    <property type="match status" value="1"/>
</dbReference>
<dbReference type="EMBL" id="HE576794">
    <property type="protein sequence ID" value="CCC73507.1"/>
    <property type="molecule type" value="Genomic_DNA"/>
</dbReference>
<keyword evidence="9" id="KW-0472">Membrane</keyword>
<dbReference type="HOGENOM" id="CLU_250731_0_0_9"/>
<evidence type="ECO:0000256" key="4">
    <source>
        <dbReference type="ARBA" id="ARBA00022448"/>
    </source>
</evidence>
<dbReference type="STRING" id="1064535.MELS_1286"/>
<comment type="similarity">
    <text evidence="3">Belongs to the autotransporter-2 (AT-2) (TC 1.B.40) family.</text>
</comment>
<dbReference type="Proteomes" id="UP000010111">
    <property type="component" value="Chromosome"/>
</dbReference>
<dbReference type="Pfam" id="PF05662">
    <property type="entry name" value="YadA_stalk"/>
    <property type="match status" value="2"/>
</dbReference>
<evidence type="ECO:0000313" key="16">
    <source>
        <dbReference type="Proteomes" id="UP000010111"/>
    </source>
</evidence>
<dbReference type="SUPFAM" id="SSF54523">
    <property type="entry name" value="Pili subunits"/>
    <property type="match status" value="1"/>
</dbReference>
<dbReference type="SUPFAM" id="SSF101967">
    <property type="entry name" value="Adhesin YadA, collagen-binding domain"/>
    <property type="match status" value="1"/>
</dbReference>
<evidence type="ECO:0000256" key="1">
    <source>
        <dbReference type="ARBA" id="ARBA00004241"/>
    </source>
</evidence>
<feature type="domain" description="Trimeric autotransporter adhesin YadA-like stalk" evidence="14">
    <location>
        <begin position="599"/>
        <end position="636"/>
    </location>
</feature>
<comment type="subcellular location">
    <subcellularLocation>
        <location evidence="2">Cell outer membrane</location>
    </subcellularLocation>
    <subcellularLocation>
        <location evidence="1">Cell surface</location>
    </subcellularLocation>
</comment>
<dbReference type="KEGG" id="med:MELS_1286"/>
<accession>G0VPX9</accession>
<gene>
    <name evidence="15" type="ORF">MELS_1286</name>
</gene>
<protein>
    <recommendedName>
        <fullName evidence="17">Hep/Hag repeat protein</fullName>
    </recommendedName>
</protein>
<dbReference type="InterPro" id="IPR005594">
    <property type="entry name" value="YadA_C"/>
</dbReference>
<feature type="compositionally biased region" description="Low complexity" evidence="12">
    <location>
        <begin position="706"/>
        <end position="720"/>
    </location>
</feature>
<dbReference type="GO" id="GO:0015031">
    <property type="term" value="P:protein transport"/>
    <property type="evidence" value="ECO:0007669"/>
    <property type="project" value="UniProtKB-KW"/>
</dbReference>
<keyword evidence="6" id="KW-0812">Transmembrane</keyword>
<name>G0VPX9_MEGEL</name>
<keyword evidence="11" id="KW-0175">Coiled coil</keyword>
<dbReference type="Gene3D" id="3.30.1300.30">
    <property type="entry name" value="GSPII I/J protein-like"/>
    <property type="match status" value="1"/>
</dbReference>
<dbReference type="RefSeq" id="WP_014016238.1">
    <property type="nucleotide sequence ID" value="NC_015873.1"/>
</dbReference>
<evidence type="ECO:0000256" key="2">
    <source>
        <dbReference type="ARBA" id="ARBA00004442"/>
    </source>
</evidence>
<evidence type="ECO:0000256" key="10">
    <source>
        <dbReference type="ARBA" id="ARBA00023237"/>
    </source>
</evidence>
<reference evidence="15 16" key="1">
    <citation type="journal article" date="2011" name="J. Bacteriol.">
        <title>Genome Sequence of the Ruminal Bacterium Megasphaera elsdenii.</title>
        <authorList>
            <person name="Marx H."/>
            <person name="Graf A.B."/>
            <person name="Tatto N."/>
            <person name="Thallinger G.G."/>
            <person name="Mattanovich D."/>
            <person name="Sauer M."/>
        </authorList>
    </citation>
    <scope>NUCLEOTIDE SEQUENCE [LARGE SCALE GENOMIC DNA]</scope>
    <source>
        <strain evidence="15 16">DSM 20460</strain>
    </source>
</reference>
<evidence type="ECO:0000256" key="8">
    <source>
        <dbReference type="ARBA" id="ARBA00022927"/>
    </source>
</evidence>
<evidence type="ECO:0000256" key="3">
    <source>
        <dbReference type="ARBA" id="ARBA00005848"/>
    </source>
</evidence>
<evidence type="ECO:0000256" key="5">
    <source>
        <dbReference type="ARBA" id="ARBA00022452"/>
    </source>
</evidence>
<dbReference type="InterPro" id="IPR011049">
    <property type="entry name" value="Serralysin-like_metalloprot_C"/>
</dbReference>
<evidence type="ECO:0000256" key="6">
    <source>
        <dbReference type="ARBA" id="ARBA00022692"/>
    </source>
</evidence>
<evidence type="ECO:0000259" key="14">
    <source>
        <dbReference type="Pfam" id="PF05662"/>
    </source>
</evidence>
<feature type="coiled-coil region" evidence="11">
    <location>
        <begin position="1431"/>
        <end position="1458"/>
    </location>
</feature>